<dbReference type="GO" id="GO:0008270">
    <property type="term" value="F:zinc ion binding"/>
    <property type="evidence" value="ECO:0007669"/>
    <property type="project" value="UniProtKB-KW"/>
</dbReference>
<dbReference type="Pfam" id="PF01753">
    <property type="entry name" value="zf-MYND"/>
    <property type="match status" value="1"/>
</dbReference>
<proteinExistence type="predicted"/>
<feature type="domain" description="MYND-type" evidence="5">
    <location>
        <begin position="196"/>
        <end position="237"/>
    </location>
</feature>
<sequence length="258" mass="29070">MARPGFSKTILLTATPGEKPVNGIKCIPIDFEVIWMPKDSRPELLDWKVSQISVKLGVPVRATRRPVYPPVPDPPFNNRVPPLFMKSDMDDPDFGASGHISWLQGDFAVQRCDKKDLEVDQLAALLQYISGNFVIASSWEFPKFPKDVQNSIKAEISKKVNPTAFAAWFEDRRLQMIAEGHKVWKDLPCPVVFDGCAACGERGKDGQELQLCAGCKEARYCTKACQKAHWKQHKKACKEAAHHRKAHLHRTLQLVLNL</sequence>
<evidence type="ECO:0000313" key="7">
    <source>
        <dbReference type="Proteomes" id="UP000799537"/>
    </source>
</evidence>
<dbReference type="EMBL" id="ML993588">
    <property type="protein sequence ID" value="KAF2169167.1"/>
    <property type="molecule type" value="Genomic_DNA"/>
</dbReference>
<keyword evidence="1" id="KW-0479">Metal-binding</keyword>
<accession>A0A6A6CPG0</accession>
<dbReference type="PANTHER" id="PTHR10237">
    <property type="entry name" value="DEFORMED EPIDERMAL AUTOREGULATORY FACTOR 1 HOMOLOG SUPPRESSIN"/>
    <property type="match status" value="1"/>
</dbReference>
<dbReference type="GO" id="GO:0000981">
    <property type="term" value="F:DNA-binding transcription factor activity, RNA polymerase II-specific"/>
    <property type="evidence" value="ECO:0007669"/>
    <property type="project" value="TreeGrafter"/>
</dbReference>
<evidence type="ECO:0000256" key="3">
    <source>
        <dbReference type="ARBA" id="ARBA00022833"/>
    </source>
</evidence>
<dbReference type="RefSeq" id="XP_033670056.1">
    <property type="nucleotide sequence ID" value="XM_033812084.1"/>
</dbReference>
<keyword evidence="2 4" id="KW-0863">Zinc-finger</keyword>
<dbReference type="Gene3D" id="6.10.140.2220">
    <property type="match status" value="1"/>
</dbReference>
<dbReference type="AlphaFoldDB" id="A0A6A6CPG0"/>
<dbReference type="PANTHER" id="PTHR10237:SF14">
    <property type="entry name" value="MYND-TYPE DOMAIN-CONTAINING PROTEIN"/>
    <property type="match status" value="1"/>
</dbReference>
<dbReference type="GO" id="GO:0005634">
    <property type="term" value="C:nucleus"/>
    <property type="evidence" value="ECO:0007669"/>
    <property type="project" value="TreeGrafter"/>
</dbReference>
<evidence type="ECO:0000256" key="4">
    <source>
        <dbReference type="PROSITE-ProRule" id="PRU00134"/>
    </source>
</evidence>
<evidence type="ECO:0000256" key="1">
    <source>
        <dbReference type="ARBA" id="ARBA00022723"/>
    </source>
</evidence>
<reference evidence="6" key="1">
    <citation type="journal article" date="2020" name="Stud. Mycol.">
        <title>101 Dothideomycetes genomes: a test case for predicting lifestyles and emergence of pathogens.</title>
        <authorList>
            <person name="Haridas S."/>
            <person name="Albert R."/>
            <person name="Binder M."/>
            <person name="Bloem J."/>
            <person name="Labutti K."/>
            <person name="Salamov A."/>
            <person name="Andreopoulos B."/>
            <person name="Baker S."/>
            <person name="Barry K."/>
            <person name="Bills G."/>
            <person name="Bluhm B."/>
            <person name="Cannon C."/>
            <person name="Castanera R."/>
            <person name="Culley D."/>
            <person name="Daum C."/>
            <person name="Ezra D."/>
            <person name="Gonzalez J."/>
            <person name="Henrissat B."/>
            <person name="Kuo A."/>
            <person name="Liang C."/>
            <person name="Lipzen A."/>
            <person name="Lutzoni F."/>
            <person name="Magnuson J."/>
            <person name="Mondo S."/>
            <person name="Nolan M."/>
            <person name="Ohm R."/>
            <person name="Pangilinan J."/>
            <person name="Park H.-J."/>
            <person name="Ramirez L."/>
            <person name="Alfaro M."/>
            <person name="Sun H."/>
            <person name="Tritt A."/>
            <person name="Yoshinaga Y."/>
            <person name="Zwiers L.-H."/>
            <person name="Turgeon B."/>
            <person name="Goodwin S."/>
            <person name="Spatafora J."/>
            <person name="Crous P."/>
            <person name="Grigoriev I."/>
        </authorList>
    </citation>
    <scope>NUCLEOTIDE SEQUENCE</scope>
    <source>
        <strain evidence="6">ATCC 36951</strain>
    </source>
</reference>
<dbReference type="PROSITE" id="PS50865">
    <property type="entry name" value="ZF_MYND_2"/>
    <property type="match status" value="1"/>
</dbReference>
<dbReference type="Proteomes" id="UP000799537">
    <property type="component" value="Unassembled WGS sequence"/>
</dbReference>
<evidence type="ECO:0000256" key="2">
    <source>
        <dbReference type="ARBA" id="ARBA00022771"/>
    </source>
</evidence>
<dbReference type="InterPro" id="IPR002893">
    <property type="entry name" value="Znf_MYND"/>
</dbReference>
<evidence type="ECO:0000313" key="6">
    <source>
        <dbReference type="EMBL" id="KAF2169167.1"/>
    </source>
</evidence>
<keyword evidence="7" id="KW-1185">Reference proteome</keyword>
<dbReference type="SUPFAM" id="SSF144232">
    <property type="entry name" value="HIT/MYND zinc finger-like"/>
    <property type="match status" value="1"/>
</dbReference>
<dbReference type="InterPro" id="IPR024119">
    <property type="entry name" value="TF_DEAF-1"/>
</dbReference>
<dbReference type="OrthoDB" id="341421at2759"/>
<evidence type="ECO:0000259" key="5">
    <source>
        <dbReference type="PROSITE" id="PS50865"/>
    </source>
</evidence>
<dbReference type="GeneID" id="54565356"/>
<name>A0A6A6CPG0_ZASCE</name>
<organism evidence="6 7">
    <name type="scientific">Zasmidium cellare ATCC 36951</name>
    <dbReference type="NCBI Taxonomy" id="1080233"/>
    <lineage>
        <taxon>Eukaryota</taxon>
        <taxon>Fungi</taxon>
        <taxon>Dikarya</taxon>
        <taxon>Ascomycota</taxon>
        <taxon>Pezizomycotina</taxon>
        <taxon>Dothideomycetes</taxon>
        <taxon>Dothideomycetidae</taxon>
        <taxon>Mycosphaerellales</taxon>
        <taxon>Mycosphaerellaceae</taxon>
        <taxon>Zasmidium</taxon>
    </lineage>
</organism>
<gene>
    <name evidence="6" type="ORF">M409DRAFT_52448</name>
</gene>
<dbReference type="PROSITE" id="PS01360">
    <property type="entry name" value="ZF_MYND_1"/>
    <property type="match status" value="1"/>
</dbReference>
<protein>
    <recommendedName>
        <fullName evidence="5">MYND-type domain-containing protein</fullName>
    </recommendedName>
</protein>
<keyword evidence="3" id="KW-0862">Zinc</keyword>